<name>A0AAD7KSS9_QUISA</name>
<dbReference type="PANTHER" id="PTHR33116">
    <property type="entry name" value="REVERSE TRANSCRIPTASE ZINC-BINDING DOMAIN-CONTAINING PROTEIN-RELATED-RELATED"/>
    <property type="match status" value="1"/>
</dbReference>
<organism evidence="1 2">
    <name type="scientific">Quillaja saponaria</name>
    <name type="common">Soap bark tree</name>
    <dbReference type="NCBI Taxonomy" id="32244"/>
    <lineage>
        <taxon>Eukaryota</taxon>
        <taxon>Viridiplantae</taxon>
        <taxon>Streptophyta</taxon>
        <taxon>Embryophyta</taxon>
        <taxon>Tracheophyta</taxon>
        <taxon>Spermatophyta</taxon>
        <taxon>Magnoliopsida</taxon>
        <taxon>eudicotyledons</taxon>
        <taxon>Gunneridae</taxon>
        <taxon>Pentapetalae</taxon>
        <taxon>rosids</taxon>
        <taxon>fabids</taxon>
        <taxon>Fabales</taxon>
        <taxon>Quillajaceae</taxon>
        <taxon>Quillaja</taxon>
    </lineage>
</organism>
<keyword evidence="2" id="KW-1185">Reference proteome</keyword>
<reference evidence="1" key="1">
    <citation type="journal article" date="2023" name="Science">
        <title>Elucidation of the pathway for biosynthesis of saponin adjuvants from the soapbark tree.</title>
        <authorList>
            <person name="Reed J."/>
            <person name="Orme A."/>
            <person name="El-Demerdash A."/>
            <person name="Owen C."/>
            <person name="Martin L.B.B."/>
            <person name="Misra R.C."/>
            <person name="Kikuchi S."/>
            <person name="Rejzek M."/>
            <person name="Martin A.C."/>
            <person name="Harkess A."/>
            <person name="Leebens-Mack J."/>
            <person name="Louveau T."/>
            <person name="Stephenson M.J."/>
            <person name="Osbourn A."/>
        </authorList>
    </citation>
    <scope>NUCLEOTIDE SEQUENCE</scope>
    <source>
        <strain evidence="1">S10</strain>
    </source>
</reference>
<dbReference type="KEGG" id="qsa:O6P43_030264"/>
<protein>
    <submittedName>
        <fullName evidence="1">Ribonuclease H</fullName>
    </submittedName>
</protein>
<dbReference type="AlphaFoldDB" id="A0AAD7KSS9"/>
<accession>A0AAD7KSS9</accession>
<sequence>MSEIVAACKFKVTENLGMYLGIPLHHERVTKRSFEYVVDRVSSRLSGWKADHLTLAGRITLAQSVIMTMPNYAMQTNKPPQSTCHEIEQLCINFIWGDTNTKRRMHLINWGTLCMSKNEGGIGLRKLNLMNNACLNKIGWGVVLKQKGLWAEVLTHKYIVPRGMENPIKKTGMDSHLWKALVSICGDMMNRVRWSVGDWQKVQFWLDRWSDVDKPLIYHAGCQVLEEDITKPVVSYVLNEDWNWSILNQMLPDNILNIIRSIPVPIDNFGRDSTVWGLTANGQFSILSAYRSLETHTPSGNANRTWKKI</sequence>
<evidence type="ECO:0000313" key="2">
    <source>
        <dbReference type="Proteomes" id="UP001163823"/>
    </source>
</evidence>
<proteinExistence type="predicted"/>
<comment type="caution">
    <text evidence="1">The sequence shown here is derived from an EMBL/GenBank/DDBJ whole genome shotgun (WGS) entry which is preliminary data.</text>
</comment>
<dbReference type="Proteomes" id="UP001163823">
    <property type="component" value="Chromosome 13"/>
</dbReference>
<gene>
    <name evidence="1" type="ORF">O6P43_030264</name>
</gene>
<evidence type="ECO:0000313" key="1">
    <source>
        <dbReference type="EMBL" id="KAJ7945157.1"/>
    </source>
</evidence>
<dbReference type="PANTHER" id="PTHR33116:SF78">
    <property type="entry name" value="OS12G0587133 PROTEIN"/>
    <property type="match status" value="1"/>
</dbReference>
<dbReference type="EMBL" id="JARAOO010000013">
    <property type="protein sequence ID" value="KAJ7945157.1"/>
    <property type="molecule type" value="Genomic_DNA"/>
</dbReference>